<evidence type="ECO:0000313" key="2">
    <source>
        <dbReference type="EMBL" id="KAJ8062267.1"/>
    </source>
</evidence>
<dbReference type="EMBL" id="JAPEIS010000010">
    <property type="protein sequence ID" value="KAJ8062267.1"/>
    <property type="molecule type" value="Genomic_DNA"/>
</dbReference>
<gene>
    <name evidence="2" type="ORF">OCU04_008815</name>
</gene>
<evidence type="ECO:0000256" key="1">
    <source>
        <dbReference type="SAM" id="MobiDB-lite"/>
    </source>
</evidence>
<reference evidence="2" key="1">
    <citation type="submission" date="2022-11" db="EMBL/GenBank/DDBJ databases">
        <title>Genome Resource of Sclerotinia nivalis Strain SnTB1, a Plant Pathogen Isolated from American Ginseng.</title>
        <authorList>
            <person name="Fan S."/>
        </authorList>
    </citation>
    <scope>NUCLEOTIDE SEQUENCE</scope>
    <source>
        <strain evidence="2">SnTB1</strain>
    </source>
</reference>
<feature type="region of interest" description="Disordered" evidence="1">
    <location>
        <begin position="41"/>
        <end position="72"/>
    </location>
</feature>
<evidence type="ECO:0000313" key="3">
    <source>
        <dbReference type="Proteomes" id="UP001152300"/>
    </source>
</evidence>
<proteinExistence type="predicted"/>
<organism evidence="2 3">
    <name type="scientific">Sclerotinia nivalis</name>
    <dbReference type="NCBI Taxonomy" id="352851"/>
    <lineage>
        <taxon>Eukaryota</taxon>
        <taxon>Fungi</taxon>
        <taxon>Dikarya</taxon>
        <taxon>Ascomycota</taxon>
        <taxon>Pezizomycotina</taxon>
        <taxon>Leotiomycetes</taxon>
        <taxon>Helotiales</taxon>
        <taxon>Sclerotiniaceae</taxon>
        <taxon>Sclerotinia</taxon>
    </lineage>
</organism>
<comment type="caution">
    <text evidence="2">The sequence shown here is derived from an EMBL/GenBank/DDBJ whole genome shotgun (WGS) entry which is preliminary data.</text>
</comment>
<accession>A0A9X0DHW5</accession>
<keyword evidence="3" id="KW-1185">Reference proteome</keyword>
<dbReference type="Proteomes" id="UP001152300">
    <property type="component" value="Unassembled WGS sequence"/>
</dbReference>
<protein>
    <submittedName>
        <fullName evidence="2">Uncharacterized protein</fullName>
    </submittedName>
</protein>
<name>A0A9X0DHW5_9HELO</name>
<dbReference type="AlphaFoldDB" id="A0A9X0DHW5"/>
<sequence length="72" mass="7831">MQQQPQAQADLVGECQPKNPRHYMSALFLRQQTESSQILAPERGLTASGRPPHSAETCPSCSGGEEARLEPP</sequence>